<dbReference type="Gene3D" id="1.25.40.10">
    <property type="entry name" value="Tetratricopeptide repeat domain"/>
    <property type="match status" value="1"/>
</dbReference>
<keyword evidence="6" id="KW-1185">Reference proteome</keyword>
<evidence type="ECO:0000256" key="3">
    <source>
        <dbReference type="PROSITE-ProRule" id="PRU00339"/>
    </source>
</evidence>
<feature type="chain" id="PRO_5036481120" evidence="4">
    <location>
        <begin position="28"/>
        <end position="186"/>
    </location>
</feature>
<dbReference type="PANTHER" id="PTHR45831">
    <property type="entry name" value="LD24721P"/>
    <property type="match status" value="1"/>
</dbReference>
<keyword evidence="4" id="KW-0732">Signal</keyword>
<dbReference type="Pfam" id="PF13432">
    <property type="entry name" value="TPR_16"/>
    <property type="match status" value="1"/>
</dbReference>
<dbReference type="InterPro" id="IPR047150">
    <property type="entry name" value="SGT"/>
</dbReference>
<dbReference type="SUPFAM" id="SSF48452">
    <property type="entry name" value="TPR-like"/>
    <property type="match status" value="1"/>
</dbReference>
<feature type="repeat" description="TPR" evidence="3">
    <location>
        <begin position="100"/>
        <end position="133"/>
    </location>
</feature>
<dbReference type="InterPro" id="IPR019734">
    <property type="entry name" value="TPR_rpt"/>
</dbReference>
<evidence type="ECO:0000256" key="2">
    <source>
        <dbReference type="ARBA" id="ARBA00022803"/>
    </source>
</evidence>
<dbReference type="PROSITE" id="PS51257">
    <property type="entry name" value="PROKAR_LIPOPROTEIN"/>
    <property type="match status" value="1"/>
</dbReference>
<reference evidence="5" key="1">
    <citation type="submission" date="2020-05" db="EMBL/GenBank/DDBJ databases">
        <title>Fertoebacter nigrum gen. nov., sp. nov., a new member of the family Rhodobacteraceae.</title>
        <authorList>
            <person name="Szuroczki S."/>
            <person name="Abbaszade G."/>
            <person name="Buni D."/>
            <person name="Schumann P."/>
            <person name="Toth E."/>
        </authorList>
    </citation>
    <scope>NUCLEOTIDE SEQUENCE</scope>
    <source>
        <strain evidence="5">RG-N-1a</strain>
    </source>
</reference>
<keyword evidence="1" id="KW-0677">Repeat</keyword>
<gene>
    <name evidence="5" type="ORF">GEU84_006565</name>
</gene>
<proteinExistence type="predicted"/>
<dbReference type="GO" id="GO:0016020">
    <property type="term" value="C:membrane"/>
    <property type="evidence" value="ECO:0007669"/>
    <property type="project" value="TreeGrafter"/>
</dbReference>
<evidence type="ECO:0000256" key="1">
    <source>
        <dbReference type="ARBA" id="ARBA00022737"/>
    </source>
</evidence>
<evidence type="ECO:0000256" key="4">
    <source>
        <dbReference type="SAM" id="SignalP"/>
    </source>
</evidence>
<accession>A0A8X8GZ28</accession>
<dbReference type="EMBL" id="WHUT02000003">
    <property type="protein sequence ID" value="NUB44036.1"/>
    <property type="molecule type" value="Genomic_DNA"/>
</dbReference>
<dbReference type="GO" id="GO:0072380">
    <property type="term" value="C:TRC complex"/>
    <property type="evidence" value="ECO:0007669"/>
    <property type="project" value="TreeGrafter"/>
</dbReference>
<name>A0A8X8GZ28_9RHOB</name>
<sequence length="186" mass="19986">MKARGWLHNRIVAALLPIFLSCAPVFAQTPALDALFDELAGADARAALRIERQIWSEWSKSGSAAMDLLLQRGRDAMEAGDTDAAIDHFTALIDHAPDFAEGWNARATAYFVAGQYGPSVNDIAQVLALNPRHFGAMSGLAAIMEQLDRPAQALEAYRAALAIHPHLAGISEAVERLEAKAAGQEL</sequence>
<dbReference type="GO" id="GO:0060090">
    <property type="term" value="F:molecular adaptor activity"/>
    <property type="evidence" value="ECO:0007669"/>
    <property type="project" value="TreeGrafter"/>
</dbReference>
<comment type="caution">
    <text evidence="5">The sequence shown here is derived from an EMBL/GenBank/DDBJ whole genome shotgun (WGS) entry which is preliminary data.</text>
</comment>
<feature type="signal peptide" evidence="4">
    <location>
        <begin position="1"/>
        <end position="27"/>
    </location>
</feature>
<protein>
    <submittedName>
        <fullName evidence="5">Tetratricopeptide repeat protein</fullName>
    </submittedName>
</protein>
<dbReference type="GO" id="GO:0006620">
    <property type="term" value="P:post-translational protein targeting to endoplasmic reticulum membrane"/>
    <property type="evidence" value="ECO:0007669"/>
    <property type="project" value="TreeGrafter"/>
</dbReference>
<organism evidence="5 6">
    <name type="scientific">Fertoeibacter niger</name>
    <dbReference type="NCBI Taxonomy" id="2656921"/>
    <lineage>
        <taxon>Bacteria</taxon>
        <taxon>Pseudomonadati</taxon>
        <taxon>Pseudomonadota</taxon>
        <taxon>Alphaproteobacteria</taxon>
        <taxon>Rhodobacterales</taxon>
        <taxon>Paracoccaceae</taxon>
        <taxon>Fertoeibacter</taxon>
    </lineage>
</organism>
<dbReference type="PANTHER" id="PTHR45831:SF2">
    <property type="entry name" value="LD24721P"/>
    <property type="match status" value="1"/>
</dbReference>
<keyword evidence="2 3" id="KW-0802">TPR repeat</keyword>
<dbReference type="RefSeq" id="WP_152824738.1">
    <property type="nucleotide sequence ID" value="NZ_WHUT02000003.1"/>
</dbReference>
<dbReference type="InterPro" id="IPR011990">
    <property type="entry name" value="TPR-like_helical_dom_sf"/>
</dbReference>
<dbReference type="Proteomes" id="UP000484076">
    <property type="component" value="Unassembled WGS sequence"/>
</dbReference>
<dbReference type="SMART" id="SM00028">
    <property type="entry name" value="TPR"/>
    <property type="match status" value="3"/>
</dbReference>
<evidence type="ECO:0000313" key="5">
    <source>
        <dbReference type="EMBL" id="NUB44036.1"/>
    </source>
</evidence>
<evidence type="ECO:0000313" key="6">
    <source>
        <dbReference type="Proteomes" id="UP000484076"/>
    </source>
</evidence>
<dbReference type="AlphaFoldDB" id="A0A8X8GZ28"/>
<dbReference type="PROSITE" id="PS50005">
    <property type="entry name" value="TPR"/>
    <property type="match status" value="1"/>
</dbReference>